<organism evidence="7 8">
    <name type="scientific">Haloferula chungangensis</name>
    <dbReference type="NCBI Taxonomy" id="1048331"/>
    <lineage>
        <taxon>Bacteria</taxon>
        <taxon>Pseudomonadati</taxon>
        <taxon>Verrucomicrobiota</taxon>
        <taxon>Verrucomicrobiia</taxon>
        <taxon>Verrucomicrobiales</taxon>
        <taxon>Verrucomicrobiaceae</taxon>
        <taxon>Haloferula</taxon>
    </lineage>
</organism>
<accession>A0ABW2L8Q4</accession>
<protein>
    <submittedName>
        <fullName evidence="7">O-antigen ligase family protein</fullName>
    </submittedName>
</protein>
<feature type="transmembrane region" description="Helical" evidence="5">
    <location>
        <begin position="59"/>
        <end position="80"/>
    </location>
</feature>
<keyword evidence="2 5" id="KW-0812">Transmembrane</keyword>
<evidence type="ECO:0000256" key="4">
    <source>
        <dbReference type="ARBA" id="ARBA00023136"/>
    </source>
</evidence>
<dbReference type="PANTHER" id="PTHR37422">
    <property type="entry name" value="TEICHURONIC ACID BIOSYNTHESIS PROTEIN TUAE"/>
    <property type="match status" value="1"/>
</dbReference>
<feature type="transmembrane region" description="Helical" evidence="5">
    <location>
        <begin position="35"/>
        <end position="52"/>
    </location>
</feature>
<proteinExistence type="predicted"/>
<keyword evidence="3 5" id="KW-1133">Transmembrane helix</keyword>
<dbReference type="Pfam" id="PF04932">
    <property type="entry name" value="Wzy_C"/>
    <property type="match status" value="1"/>
</dbReference>
<evidence type="ECO:0000313" key="8">
    <source>
        <dbReference type="Proteomes" id="UP001596472"/>
    </source>
</evidence>
<feature type="transmembrane region" description="Helical" evidence="5">
    <location>
        <begin position="249"/>
        <end position="267"/>
    </location>
</feature>
<evidence type="ECO:0000256" key="5">
    <source>
        <dbReference type="SAM" id="Phobius"/>
    </source>
</evidence>
<evidence type="ECO:0000259" key="6">
    <source>
        <dbReference type="Pfam" id="PF04932"/>
    </source>
</evidence>
<keyword evidence="7" id="KW-0436">Ligase</keyword>
<feature type="transmembrane region" description="Helical" evidence="5">
    <location>
        <begin position="457"/>
        <end position="477"/>
    </location>
</feature>
<gene>
    <name evidence="7" type="ORF">ACFQY0_13100</name>
</gene>
<dbReference type="EMBL" id="JBHTBS010000006">
    <property type="protein sequence ID" value="MFC7338124.1"/>
    <property type="molecule type" value="Genomic_DNA"/>
</dbReference>
<evidence type="ECO:0000256" key="1">
    <source>
        <dbReference type="ARBA" id="ARBA00004141"/>
    </source>
</evidence>
<feature type="transmembrane region" description="Helical" evidence="5">
    <location>
        <begin position="174"/>
        <end position="194"/>
    </location>
</feature>
<feature type="transmembrane region" description="Helical" evidence="5">
    <location>
        <begin position="426"/>
        <end position="445"/>
    </location>
</feature>
<feature type="domain" description="O-antigen ligase-related" evidence="6">
    <location>
        <begin position="211"/>
        <end position="376"/>
    </location>
</feature>
<dbReference type="PANTHER" id="PTHR37422:SF23">
    <property type="entry name" value="TEICHURONIC ACID BIOSYNTHESIS PROTEIN TUAE"/>
    <property type="match status" value="1"/>
</dbReference>
<feature type="transmembrane region" description="Helical" evidence="5">
    <location>
        <begin position="134"/>
        <end position="154"/>
    </location>
</feature>
<reference evidence="8" key="1">
    <citation type="journal article" date="2019" name="Int. J. Syst. Evol. Microbiol.">
        <title>The Global Catalogue of Microorganisms (GCM) 10K type strain sequencing project: providing services to taxonomists for standard genome sequencing and annotation.</title>
        <authorList>
            <consortium name="The Broad Institute Genomics Platform"/>
            <consortium name="The Broad Institute Genome Sequencing Center for Infectious Disease"/>
            <person name="Wu L."/>
            <person name="Ma J."/>
        </authorList>
    </citation>
    <scope>NUCLEOTIDE SEQUENCE [LARGE SCALE GENOMIC DNA]</scope>
    <source>
        <strain evidence="8">CGMCC 4.1467</strain>
    </source>
</reference>
<dbReference type="GO" id="GO:0016874">
    <property type="term" value="F:ligase activity"/>
    <property type="evidence" value="ECO:0007669"/>
    <property type="project" value="UniProtKB-KW"/>
</dbReference>
<dbReference type="RefSeq" id="WP_379713091.1">
    <property type="nucleotide sequence ID" value="NZ_JBHTBS010000006.1"/>
</dbReference>
<feature type="transmembrane region" description="Helical" evidence="5">
    <location>
        <begin position="362"/>
        <end position="386"/>
    </location>
</feature>
<name>A0ABW2L8Q4_9BACT</name>
<feature type="transmembrane region" description="Helical" evidence="5">
    <location>
        <begin position="201"/>
        <end position="219"/>
    </location>
</feature>
<feature type="transmembrane region" description="Helical" evidence="5">
    <location>
        <begin position="398"/>
        <end position="414"/>
    </location>
</feature>
<dbReference type="Proteomes" id="UP001596472">
    <property type="component" value="Unassembled WGS sequence"/>
</dbReference>
<dbReference type="InterPro" id="IPR007016">
    <property type="entry name" value="O-antigen_ligase-rel_domated"/>
</dbReference>
<dbReference type="InterPro" id="IPR051533">
    <property type="entry name" value="WaaL-like"/>
</dbReference>
<feature type="transmembrane region" description="Helical" evidence="5">
    <location>
        <begin position="225"/>
        <end position="242"/>
    </location>
</feature>
<comment type="caution">
    <text evidence="7">The sequence shown here is derived from an EMBL/GenBank/DDBJ whole genome shotgun (WGS) entry which is preliminary data.</text>
</comment>
<comment type="subcellular location">
    <subcellularLocation>
        <location evidence="1">Membrane</location>
        <topology evidence="1">Multi-pass membrane protein</topology>
    </subcellularLocation>
</comment>
<evidence type="ECO:0000256" key="2">
    <source>
        <dbReference type="ARBA" id="ARBA00022692"/>
    </source>
</evidence>
<keyword evidence="8" id="KW-1185">Reference proteome</keyword>
<feature type="transmembrane region" description="Helical" evidence="5">
    <location>
        <begin position="100"/>
        <end position="122"/>
    </location>
</feature>
<evidence type="ECO:0000313" key="7">
    <source>
        <dbReference type="EMBL" id="MFC7338124.1"/>
    </source>
</evidence>
<sequence length="652" mass="71076">MSLFNTSRSALLFLFLAAIFVGVLTSRAAWDFNHGLIFVLAGAVMLCSRAQVAASRYAWLAVAVVVLAMGAFLPAAWFGIPEWRRGFEAVGIEVGDLQVIQVRQAFELTLGLAATVAVGLWLTTQRCSSQALGFLALSFSALVAAYAVGCFVYREPLAVGMADGDFGIFPNRNHTSTLLSMGFITGLGCVVQAIRDKRWMLLLGGLLTTGVCLWAVLFWSISRSGVLLVGLGSVLLFAGLGVRYLGRHAVMAMVLIGATALAGFMLTDTRLKGRLMGTELVAESPAGETLSPNSAAELDSPPAVEFGALGLRLPLWKETASMIGDSPLVGVGMGQFAALFPQYQEQSVIKNDANVLHPENDWLWLAAELGVPALLMGLSFVVILGIDAFRKIRQGKLRGLRMACLIGALLLPIHGCIDVPGHRVPLFLAAAFLYMLSMTGEGLAAPEGWRSRVLPKLVGLLVTTLGACLLFHESFGLGPSAVATPQRVRLEAQALLERDKVLAEAARKSNLPYQPDPDDDLLELAIRLLLEAEKVSPLDRVNQRLTGQLALYFDDKYELVRSAYAKEAVLDPQWVLLSIDHATDWVPHDMEESKAAWREAYRRAQWIENKDPATRFGTDFVIGELRFRARRYPKQKAELEEFIPLLNPNEAK</sequence>
<evidence type="ECO:0000256" key="3">
    <source>
        <dbReference type="ARBA" id="ARBA00022989"/>
    </source>
</evidence>
<keyword evidence="4 5" id="KW-0472">Membrane</keyword>